<keyword evidence="5 8" id="KW-0812">Transmembrane</keyword>
<gene>
    <name evidence="10" type="ORF">Tfer_0985</name>
</gene>
<proteinExistence type="inferred from homology"/>
<feature type="transmembrane region" description="Helical" evidence="8">
    <location>
        <begin position="276"/>
        <end position="299"/>
    </location>
</feature>
<evidence type="ECO:0000256" key="7">
    <source>
        <dbReference type="ARBA" id="ARBA00023136"/>
    </source>
</evidence>
<evidence type="ECO:0000313" key="10">
    <source>
        <dbReference type="EMBL" id="KNZ70419.1"/>
    </source>
</evidence>
<feature type="transmembrane region" description="Helical" evidence="8">
    <location>
        <begin position="206"/>
        <end position="226"/>
    </location>
</feature>
<dbReference type="InterPro" id="IPR020846">
    <property type="entry name" value="MFS_dom"/>
</dbReference>
<feature type="transmembrane region" description="Helical" evidence="8">
    <location>
        <begin position="20"/>
        <end position="44"/>
    </location>
</feature>
<keyword evidence="4" id="KW-1003">Cell membrane</keyword>
<evidence type="ECO:0000256" key="1">
    <source>
        <dbReference type="ARBA" id="ARBA00004651"/>
    </source>
</evidence>
<feature type="transmembrane region" description="Helical" evidence="8">
    <location>
        <begin position="407"/>
        <end position="425"/>
    </location>
</feature>
<feature type="transmembrane region" description="Helical" evidence="8">
    <location>
        <begin position="173"/>
        <end position="194"/>
    </location>
</feature>
<keyword evidence="11" id="KW-1185">Reference proteome</keyword>
<dbReference type="InterPro" id="IPR036259">
    <property type="entry name" value="MFS_trans_sf"/>
</dbReference>
<keyword evidence="6 8" id="KW-1133">Transmembrane helix</keyword>
<feature type="transmembrane region" description="Helical" evidence="8">
    <location>
        <begin position="56"/>
        <end position="75"/>
    </location>
</feature>
<dbReference type="PANTHER" id="PTHR42718:SF9">
    <property type="entry name" value="MAJOR FACILITATOR SUPERFAMILY MULTIDRUG TRANSPORTER MFSC"/>
    <property type="match status" value="1"/>
</dbReference>
<feature type="transmembrane region" description="Helical" evidence="8">
    <location>
        <begin position="146"/>
        <end position="167"/>
    </location>
</feature>
<comment type="subcellular location">
    <subcellularLocation>
        <location evidence="1">Cell membrane</location>
        <topology evidence="1">Multi-pass membrane protein</topology>
    </subcellularLocation>
</comment>
<dbReference type="CDD" id="cd17503">
    <property type="entry name" value="MFS_LmrB_MDR_like"/>
    <property type="match status" value="1"/>
</dbReference>
<dbReference type="PRINTS" id="PR01036">
    <property type="entry name" value="TCRTETB"/>
</dbReference>
<sequence>MNAAAGHTNAGHQDNLYKWLALIVVVVGTFMAILDTSIVNIAIPKMMNVFGVSTDQIQWVITAYMLTMGPVIPLTGYLSDTFGTKKMYIWALGAFTVGSALCGFAWSNSAMIVARIIQALGGGMIMPISMSIIYQVIPAKERGMALGIWGIAAMAAPAIGPTLSGYIVEHLNWRLIFTINIPVGIIGVILAGLLLKESPRKPSRGFDYLGFVSSTVGLVSILYVLGEGSTIDWNEFKNVFLLVLGIFSLMLFAANELTRDDPLLDLRVLKIWPYTLSIIISSITNIALFGGVFLLPLFFQNLQGYSAMQTGLIMFPGAVATGIMMPVGGKLFDKFGAKPVVIPGLLILMLSTYQLSRLTLDTNSHTVMWLMAVRGVGLGLAMMPITTAGMNSVPSHLVARASALQNVIRQVAGSVGITILTTIMTNRQAVNYIRLAEQVSYFDANSVELFGRIQGWLSQQGVPAGEAQGISVSTVFGLVAKEAAVQAINDTLFVTVLIILVTIPLALLMRGKKSSKQKDEHLVMFE</sequence>
<feature type="transmembrane region" description="Helical" evidence="8">
    <location>
        <begin position="87"/>
        <end position="106"/>
    </location>
</feature>
<dbReference type="NCBIfam" id="TIGR00711">
    <property type="entry name" value="efflux_EmrB"/>
    <property type="match status" value="1"/>
</dbReference>
<organism evidence="10 11">
    <name type="scientific">Thermincola ferriacetica</name>
    <dbReference type="NCBI Taxonomy" id="281456"/>
    <lineage>
        <taxon>Bacteria</taxon>
        <taxon>Bacillati</taxon>
        <taxon>Bacillota</taxon>
        <taxon>Clostridia</taxon>
        <taxon>Eubacteriales</taxon>
        <taxon>Thermincolaceae</taxon>
        <taxon>Thermincola</taxon>
    </lineage>
</organism>
<dbReference type="InterPro" id="IPR004638">
    <property type="entry name" value="EmrB-like"/>
</dbReference>
<reference evidence="11" key="1">
    <citation type="submission" date="2015-07" db="EMBL/GenBank/DDBJ databases">
        <title>Complete Genome of Thermincola ferriacetica strain Z-0001T.</title>
        <authorList>
            <person name="Lusk B."/>
            <person name="Badalamenti J.P."/>
            <person name="Parameswaran P."/>
            <person name="Bond D.R."/>
            <person name="Torres C.I."/>
        </authorList>
    </citation>
    <scope>NUCLEOTIDE SEQUENCE [LARGE SCALE GENOMIC DNA]</scope>
    <source>
        <strain evidence="11">Z-0001</strain>
    </source>
</reference>
<dbReference type="GO" id="GO:0022857">
    <property type="term" value="F:transmembrane transporter activity"/>
    <property type="evidence" value="ECO:0007669"/>
    <property type="project" value="InterPro"/>
</dbReference>
<feature type="transmembrane region" description="Helical" evidence="8">
    <location>
        <begin position="238"/>
        <end position="255"/>
    </location>
</feature>
<dbReference type="Gene3D" id="1.20.1250.20">
    <property type="entry name" value="MFS general substrate transporter like domains"/>
    <property type="match status" value="1"/>
</dbReference>
<dbReference type="Proteomes" id="UP000037175">
    <property type="component" value="Unassembled WGS sequence"/>
</dbReference>
<evidence type="ECO:0000256" key="8">
    <source>
        <dbReference type="SAM" id="Phobius"/>
    </source>
</evidence>
<name>A0A0L6W5R2_9FIRM</name>
<feature type="transmembrane region" description="Helical" evidence="8">
    <location>
        <begin position="112"/>
        <end position="134"/>
    </location>
</feature>
<comment type="caution">
    <text evidence="10">The sequence shown here is derived from an EMBL/GenBank/DDBJ whole genome shotgun (WGS) entry which is preliminary data.</text>
</comment>
<feature type="transmembrane region" description="Helical" evidence="8">
    <location>
        <begin position="335"/>
        <end position="355"/>
    </location>
</feature>
<keyword evidence="7 8" id="KW-0472">Membrane</keyword>
<dbReference type="GO" id="GO:0005886">
    <property type="term" value="C:plasma membrane"/>
    <property type="evidence" value="ECO:0007669"/>
    <property type="project" value="UniProtKB-SubCell"/>
</dbReference>
<feature type="domain" description="Major facilitator superfamily (MFS) profile" evidence="9">
    <location>
        <begin position="21"/>
        <end position="514"/>
    </location>
</feature>
<dbReference type="SUPFAM" id="SSF103473">
    <property type="entry name" value="MFS general substrate transporter"/>
    <property type="match status" value="1"/>
</dbReference>
<dbReference type="Gene3D" id="1.20.1720.10">
    <property type="entry name" value="Multidrug resistance protein D"/>
    <property type="match status" value="1"/>
</dbReference>
<protein>
    <submittedName>
        <fullName evidence="10">EmrB/QacA subfamily drug resistance transporter</fullName>
    </submittedName>
</protein>
<dbReference type="PROSITE" id="PS50850">
    <property type="entry name" value="MFS"/>
    <property type="match status" value="1"/>
</dbReference>
<evidence type="ECO:0000259" key="9">
    <source>
        <dbReference type="PROSITE" id="PS50850"/>
    </source>
</evidence>
<feature type="transmembrane region" description="Helical" evidence="8">
    <location>
        <begin position="491"/>
        <end position="509"/>
    </location>
</feature>
<keyword evidence="3" id="KW-0813">Transport</keyword>
<accession>A0A0L6W5R2</accession>
<dbReference type="EMBL" id="LGTE01000004">
    <property type="protein sequence ID" value="KNZ70419.1"/>
    <property type="molecule type" value="Genomic_DNA"/>
</dbReference>
<evidence type="ECO:0000256" key="3">
    <source>
        <dbReference type="ARBA" id="ARBA00022448"/>
    </source>
</evidence>
<evidence type="ECO:0000256" key="4">
    <source>
        <dbReference type="ARBA" id="ARBA00022475"/>
    </source>
</evidence>
<dbReference type="InterPro" id="IPR011701">
    <property type="entry name" value="MFS"/>
</dbReference>
<feature type="transmembrane region" description="Helical" evidence="8">
    <location>
        <begin position="305"/>
        <end position="323"/>
    </location>
</feature>
<evidence type="ECO:0000256" key="6">
    <source>
        <dbReference type="ARBA" id="ARBA00022989"/>
    </source>
</evidence>
<evidence type="ECO:0000256" key="5">
    <source>
        <dbReference type="ARBA" id="ARBA00022692"/>
    </source>
</evidence>
<evidence type="ECO:0000256" key="2">
    <source>
        <dbReference type="ARBA" id="ARBA00008537"/>
    </source>
</evidence>
<dbReference type="Pfam" id="PF07690">
    <property type="entry name" value="MFS_1"/>
    <property type="match status" value="1"/>
</dbReference>
<evidence type="ECO:0000313" key="11">
    <source>
        <dbReference type="Proteomes" id="UP000037175"/>
    </source>
</evidence>
<dbReference type="PANTHER" id="PTHR42718">
    <property type="entry name" value="MAJOR FACILITATOR SUPERFAMILY MULTIDRUG TRANSPORTER MFSC"/>
    <property type="match status" value="1"/>
</dbReference>
<dbReference type="AlphaFoldDB" id="A0A0L6W5R2"/>
<feature type="transmembrane region" description="Helical" evidence="8">
    <location>
        <begin position="367"/>
        <end position="386"/>
    </location>
</feature>
<comment type="similarity">
    <text evidence="2">Belongs to the major facilitator superfamily. EmrB family.</text>
</comment>
<dbReference type="RefSeq" id="WP_052217120.1">
    <property type="nucleotide sequence ID" value="NZ_LGTE01000004.1"/>
</dbReference>
<dbReference type="PATRIC" id="fig|281456.6.peg.1046"/>